<dbReference type="OrthoDB" id="1879at2759"/>
<dbReference type="Proteomes" id="UP000011083">
    <property type="component" value="Unassembled WGS sequence"/>
</dbReference>
<dbReference type="VEuPathDB" id="AmoebaDB:ACA1_218700"/>
<keyword evidence="6" id="KW-1185">Reference proteome</keyword>
<feature type="compositionally biased region" description="Low complexity" evidence="1">
    <location>
        <begin position="40"/>
        <end position="70"/>
    </location>
</feature>
<reference evidence="5 6" key="1">
    <citation type="journal article" date="2013" name="Genome Biol.">
        <title>Genome of Acanthamoeba castellanii highlights extensive lateral gene transfer and early evolution of tyrosine kinase signaling.</title>
        <authorList>
            <person name="Clarke M."/>
            <person name="Lohan A.J."/>
            <person name="Liu B."/>
            <person name="Lagkouvardos I."/>
            <person name="Roy S."/>
            <person name="Zafar N."/>
            <person name="Bertelli C."/>
            <person name="Schilde C."/>
            <person name="Kianianmomeni A."/>
            <person name="Burglin T.R."/>
            <person name="Frech C."/>
            <person name="Turcotte B."/>
            <person name="Kopec K.O."/>
            <person name="Synnott J.M."/>
            <person name="Choo C."/>
            <person name="Paponov I."/>
            <person name="Finkler A."/>
            <person name="Soon Heng Tan C."/>
            <person name="Hutchins A.P."/>
            <person name="Weinmeier T."/>
            <person name="Rattei T."/>
            <person name="Chu J.S."/>
            <person name="Gimenez G."/>
            <person name="Irimia M."/>
            <person name="Rigden D.J."/>
            <person name="Fitzpatrick D.A."/>
            <person name="Lorenzo-Morales J."/>
            <person name="Bateman A."/>
            <person name="Chiu C.H."/>
            <person name="Tang P."/>
            <person name="Hegemann P."/>
            <person name="Fromm H."/>
            <person name="Raoult D."/>
            <person name="Greub G."/>
            <person name="Miranda-Saavedra D."/>
            <person name="Chen N."/>
            <person name="Nash P."/>
            <person name="Ginger M.L."/>
            <person name="Horn M."/>
            <person name="Schaap P."/>
            <person name="Caler L."/>
            <person name="Loftus B."/>
        </authorList>
    </citation>
    <scope>NUCLEOTIDE SEQUENCE [LARGE SCALE GENOMIC DNA]</scope>
    <source>
        <strain evidence="5 6">Neff</strain>
    </source>
</reference>
<dbReference type="STRING" id="1257118.L8GQF1"/>
<proteinExistence type="predicted"/>
<feature type="region of interest" description="Disordered" evidence="1">
    <location>
        <begin position="1"/>
        <end position="198"/>
    </location>
</feature>
<dbReference type="Gene3D" id="3.40.50.300">
    <property type="entry name" value="P-loop containing nucleotide triphosphate hydrolases"/>
    <property type="match status" value="1"/>
</dbReference>
<dbReference type="GO" id="GO:0003729">
    <property type="term" value="F:mRNA binding"/>
    <property type="evidence" value="ECO:0007669"/>
    <property type="project" value="TreeGrafter"/>
</dbReference>
<dbReference type="PANTHER" id="PTHR10887:SF5">
    <property type="entry name" value="RNA HELICASE AQUARIUS"/>
    <property type="match status" value="1"/>
</dbReference>
<dbReference type="GO" id="GO:0071013">
    <property type="term" value="C:catalytic step 2 spliceosome"/>
    <property type="evidence" value="ECO:0007669"/>
    <property type="project" value="TreeGrafter"/>
</dbReference>
<dbReference type="InterPro" id="IPR041677">
    <property type="entry name" value="DNA2/NAM7_AAA_11"/>
</dbReference>
<evidence type="ECO:0000259" key="2">
    <source>
        <dbReference type="Pfam" id="PF03457"/>
    </source>
</evidence>
<dbReference type="InterPro" id="IPR045055">
    <property type="entry name" value="DNA2/NAM7-like"/>
</dbReference>
<dbReference type="Pfam" id="PF03457">
    <property type="entry name" value="HA"/>
    <property type="match status" value="1"/>
</dbReference>
<feature type="compositionally biased region" description="Basic and acidic residues" evidence="1">
    <location>
        <begin position="381"/>
        <end position="405"/>
    </location>
</feature>
<evidence type="ECO:0000313" key="5">
    <source>
        <dbReference type="EMBL" id="ELR15215.1"/>
    </source>
</evidence>
<dbReference type="EMBL" id="KB008036">
    <property type="protein sequence ID" value="ELR15215.1"/>
    <property type="molecule type" value="Genomic_DNA"/>
</dbReference>
<dbReference type="GeneID" id="14915729"/>
<accession>L8GQF1</accession>
<feature type="compositionally biased region" description="Basic and acidic residues" evidence="1">
    <location>
        <begin position="19"/>
        <end position="32"/>
    </location>
</feature>
<evidence type="ECO:0000256" key="1">
    <source>
        <dbReference type="SAM" id="MobiDB-lite"/>
    </source>
</evidence>
<dbReference type="InterPro" id="IPR027417">
    <property type="entry name" value="P-loop_NTPase"/>
</dbReference>
<gene>
    <name evidence="5" type="ORF">ACA1_218700</name>
</gene>
<dbReference type="RefSeq" id="XP_004337228.1">
    <property type="nucleotide sequence ID" value="XM_004337180.1"/>
</dbReference>
<evidence type="ECO:0000259" key="3">
    <source>
        <dbReference type="Pfam" id="PF13086"/>
    </source>
</evidence>
<protein>
    <submittedName>
        <fullName evidence="5">Uncharacterized protein</fullName>
    </submittedName>
</protein>
<feature type="compositionally biased region" description="Low complexity" evidence="1">
    <location>
        <begin position="331"/>
        <end position="346"/>
    </location>
</feature>
<name>L8GQF1_ACACF</name>
<sequence>MADEAGHIALQVGQAPDTDLERQIAEMKRKWQELQQALASTSSTTTSSSTSSSSFDPNPDTSSSSPQQQRQHQHHRTVNTRRSSARRPSPPSSRTSPSLKEATAQTTPHLLVEGKDQEADDHQQPEANNNNDHHHQQQRNDENGNQSEEDDDEEEDASEGDVDGNDSDIDSDNNNKKRRKKRSGGGSSAGGKRRRMSYSYNVDDRKAWRKRQVGIDGLTDEERWTQRMSELEAFKERFGHVNVPQKWHENQKLANWLKNVRQRWTHVANYLTPDKEHILAELGVKKCEPLDIIIAKAKGRGGGSGGGGKRKRSRASSSSSTSASADDDLASSDGGEAEAASSSGEATQEKKIQTPTGSSKDEGRKDVEEDDVERLPKRRRSAPEPREIENVKKGEEQRDEDEPRGQPEQQDAGPRRSGRKRKPLFDLEHLDLHYGETKEWWSRYALDRGQPAPARRQRSYQIDVERGIVDQVYGDVNIVLRRKPKENNFKAILHTIRDLMNSPAAVPAWLHDVFLGYGDPAAARGAQARGWIDFRDTFLDYDHLRHSFPGLRLAPTTDDEAALRPPFQLRFPEADGGSSEGGAEPGTVEVRPYTQKNRGPYPYDQPKRNAIPFTPKQVTAIRSAMNEGLTMVVGPPGTGKTDVAVQVISNWYHNYPDQRILLITHSNQALNQLFEKIMALDIDERHLLRLGHGQKLLETEKDFGKYGRVEWMLQKRLRNLELVQKLARAIGAEGDFGWSCESAAHLYSLHVRPAWDNYKARLGAADPADPAAVAAHFPFARFFDDLPDHVPGQPLFAGVSRADDEETARGCFRHIRALFTHLDECRPLELLRTGHDRADFLLIKQARIMAIWTNTLFMLGYLWWTLAAGEGRYALIAALTVSVVLTSA</sequence>
<feature type="domain" description="RNA helicase aquarius insertion" evidence="4">
    <location>
        <begin position="532"/>
        <end position="605"/>
    </location>
</feature>
<dbReference type="KEGG" id="acan:ACA1_218700"/>
<dbReference type="GO" id="GO:0004386">
    <property type="term" value="F:helicase activity"/>
    <property type="evidence" value="ECO:0007669"/>
    <property type="project" value="InterPro"/>
</dbReference>
<feature type="region of interest" description="Disordered" evidence="1">
    <location>
        <begin position="297"/>
        <end position="423"/>
    </location>
</feature>
<dbReference type="Gene3D" id="6.10.140.530">
    <property type="match status" value="1"/>
</dbReference>
<dbReference type="InterPro" id="IPR048967">
    <property type="entry name" value="Aquarius_insert"/>
</dbReference>
<feature type="compositionally biased region" description="Acidic residues" evidence="1">
    <location>
        <begin position="147"/>
        <end position="171"/>
    </location>
</feature>
<organism evidence="5 6">
    <name type="scientific">Acanthamoeba castellanii (strain ATCC 30010 / Neff)</name>
    <dbReference type="NCBI Taxonomy" id="1257118"/>
    <lineage>
        <taxon>Eukaryota</taxon>
        <taxon>Amoebozoa</taxon>
        <taxon>Discosea</taxon>
        <taxon>Longamoebia</taxon>
        <taxon>Centramoebida</taxon>
        <taxon>Acanthamoebidae</taxon>
        <taxon>Acanthamoeba</taxon>
    </lineage>
</organism>
<dbReference type="Pfam" id="PF21144">
    <property type="entry name" value="Aquarius_N_3rd"/>
    <property type="match status" value="1"/>
</dbReference>
<dbReference type="AlphaFoldDB" id="L8GQF1"/>
<feature type="compositionally biased region" description="Basic residues" evidence="1">
    <location>
        <begin position="71"/>
        <end position="85"/>
    </location>
</feature>
<feature type="domain" description="DNA2/NAM7 helicase helicase" evidence="3">
    <location>
        <begin position="616"/>
        <end position="715"/>
    </location>
</feature>
<dbReference type="PANTHER" id="PTHR10887">
    <property type="entry name" value="DNA2/NAM7 HELICASE FAMILY"/>
    <property type="match status" value="1"/>
</dbReference>
<evidence type="ECO:0000259" key="4">
    <source>
        <dbReference type="Pfam" id="PF21144"/>
    </source>
</evidence>
<dbReference type="Pfam" id="PF13086">
    <property type="entry name" value="AAA_11"/>
    <property type="match status" value="1"/>
</dbReference>
<feature type="compositionally biased region" description="Low complexity" evidence="1">
    <location>
        <begin position="315"/>
        <end position="324"/>
    </location>
</feature>
<dbReference type="InterPro" id="IPR005114">
    <property type="entry name" value="Helicase_assoc"/>
</dbReference>
<feature type="region of interest" description="Disordered" evidence="1">
    <location>
        <begin position="570"/>
        <end position="609"/>
    </location>
</feature>
<feature type="compositionally biased region" description="Basic and acidic residues" evidence="1">
    <location>
        <begin position="112"/>
        <end position="124"/>
    </location>
</feature>
<feature type="compositionally biased region" description="Basic and acidic residues" evidence="1">
    <location>
        <begin position="131"/>
        <end position="142"/>
    </location>
</feature>
<evidence type="ECO:0000313" key="6">
    <source>
        <dbReference type="Proteomes" id="UP000011083"/>
    </source>
</evidence>
<dbReference type="SUPFAM" id="SSF52540">
    <property type="entry name" value="P-loop containing nucleoside triphosphate hydrolases"/>
    <property type="match status" value="1"/>
</dbReference>
<feature type="domain" description="Helicase-associated" evidence="2">
    <location>
        <begin position="221"/>
        <end position="284"/>
    </location>
</feature>